<feature type="domain" description="DUF58" evidence="2">
    <location>
        <begin position="217"/>
        <end position="365"/>
    </location>
</feature>
<feature type="transmembrane region" description="Helical" evidence="1">
    <location>
        <begin position="7"/>
        <end position="27"/>
    </location>
</feature>
<name>A0A1N7KC74_9BACI</name>
<organism evidence="3 4">
    <name type="scientific">Salimicrobium flavidum</name>
    <dbReference type="NCBI Taxonomy" id="570947"/>
    <lineage>
        <taxon>Bacteria</taxon>
        <taxon>Bacillati</taxon>
        <taxon>Bacillota</taxon>
        <taxon>Bacilli</taxon>
        <taxon>Bacillales</taxon>
        <taxon>Bacillaceae</taxon>
        <taxon>Salimicrobium</taxon>
    </lineage>
</organism>
<gene>
    <name evidence="3" type="ORF">SAMN05421687_11033</name>
</gene>
<accession>A0A1N7KC74</accession>
<protein>
    <submittedName>
        <fullName evidence="3">Uncharacterized conserved protein, DUF58 family, contains vWF domain</fullName>
    </submittedName>
</protein>
<keyword evidence="1" id="KW-0472">Membrane</keyword>
<dbReference type="Proteomes" id="UP000187608">
    <property type="component" value="Unassembled WGS sequence"/>
</dbReference>
<dbReference type="PANTHER" id="PTHR34351:SF2">
    <property type="entry name" value="DUF58 DOMAIN-CONTAINING PROTEIN"/>
    <property type="match status" value="1"/>
</dbReference>
<proteinExistence type="predicted"/>
<keyword evidence="4" id="KW-1185">Reference proteome</keyword>
<evidence type="ECO:0000313" key="4">
    <source>
        <dbReference type="Proteomes" id="UP000187608"/>
    </source>
</evidence>
<keyword evidence="1" id="KW-0812">Transmembrane</keyword>
<dbReference type="STRING" id="570947.SAMN05421687_11033"/>
<evidence type="ECO:0000313" key="3">
    <source>
        <dbReference type="EMBL" id="SIS59191.1"/>
    </source>
</evidence>
<evidence type="ECO:0000259" key="2">
    <source>
        <dbReference type="Pfam" id="PF01882"/>
    </source>
</evidence>
<dbReference type="OrthoDB" id="140416at2"/>
<feature type="transmembrane region" description="Helical" evidence="1">
    <location>
        <begin position="33"/>
        <end position="53"/>
    </location>
</feature>
<dbReference type="EMBL" id="FTOC01000010">
    <property type="protein sequence ID" value="SIS59191.1"/>
    <property type="molecule type" value="Genomic_DNA"/>
</dbReference>
<dbReference type="PANTHER" id="PTHR34351">
    <property type="entry name" value="SLR1927 PROTEIN-RELATED"/>
    <property type="match status" value="1"/>
</dbReference>
<evidence type="ECO:0000256" key="1">
    <source>
        <dbReference type="SAM" id="Phobius"/>
    </source>
</evidence>
<keyword evidence="1" id="KW-1133">Transmembrane helix</keyword>
<dbReference type="RefSeq" id="WP_076560194.1">
    <property type="nucleotide sequence ID" value="NZ_FTOC01000010.1"/>
</dbReference>
<reference evidence="4" key="1">
    <citation type="submission" date="2017-01" db="EMBL/GenBank/DDBJ databases">
        <authorList>
            <person name="Varghese N."/>
            <person name="Submissions S."/>
        </authorList>
    </citation>
    <scope>NUCLEOTIDE SEQUENCE [LARGE SCALE GENOMIC DNA]</scope>
    <source>
        <strain evidence="4">DSM 23127</strain>
    </source>
</reference>
<dbReference type="AlphaFoldDB" id="A0A1N7KC74"/>
<dbReference type="InterPro" id="IPR002881">
    <property type="entry name" value="DUF58"/>
</dbReference>
<sequence length="417" mass="48640">MKQKLSLIGKYFFLILLFAVLFSYAMFQGGFVSWFLFYAFLPFLLYMIILLLYPLSDWKVTRKASSGLVEAGGSLYIDIYATRTIPFPLYFMTVEESFPLTLQREDRADDKFTSWQETSVKRTMARVVFPWFNKKFHLRYRLDHVPRGDHRFGAIRIRTGDFFGFIQKEVEIDSKGQFIVYPSKRDVNFSLRSKTFEQGNTASANFRERQSNMVAGLREYAPGDRMSWVDWKATARTNKMMTKEFEQEKSTDAFLILNGITAEGSSVKFEGAVEFTYALLQKLSLQSQELSFLSLGKERRYFPSIHTERQREIARYHLAKVQPDTESEFSKEIAKENARLPKQGVLMIVSAEFDVPVKESLLRLAPHSSRLLFFVVTPEKEWDFEKQKYAKELKEHGVYVQALTEKEWANAEFEVKA</sequence>
<dbReference type="Pfam" id="PF01882">
    <property type="entry name" value="DUF58"/>
    <property type="match status" value="1"/>
</dbReference>